<evidence type="ECO:0000313" key="3">
    <source>
        <dbReference type="Proteomes" id="UP000531950"/>
    </source>
</evidence>
<protein>
    <submittedName>
        <fullName evidence="2">Uncharacterized protein</fullName>
    </submittedName>
</protein>
<comment type="caution">
    <text evidence="2">The sequence shown here is derived from an EMBL/GenBank/DDBJ whole genome shotgun (WGS) entry which is preliminary data.</text>
</comment>
<reference evidence="3 4" key="1">
    <citation type="submission" date="2020-04" db="EMBL/GenBank/DDBJ databases">
        <title>Molecular characterization of pseudomonads from Agaricus bisporus reveal novel blotch 2 pathogens in Western Europe.</title>
        <authorList>
            <person name="Taparia T."/>
            <person name="Krijger M."/>
            <person name="Haynes E."/>
            <person name="Elpinstone J.G."/>
            <person name="Noble R."/>
            <person name="Van Der Wolf J."/>
        </authorList>
    </citation>
    <scope>NUCLEOTIDE SEQUENCE [LARGE SCALE GENOMIC DNA]</scope>
    <source>
        <strain evidence="2 4">IPO3781</strain>
        <strain evidence="1 3">IPO3782</strain>
    </source>
</reference>
<evidence type="ECO:0000313" key="1">
    <source>
        <dbReference type="EMBL" id="NWE11906.1"/>
    </source>
</evidence>
<dbReference type="EMBL" id="JACARF010000016">
    <property type="protein sequence ID" value="NWE77038.1"/>
    <property type="molecule type" value="Genomic_DNA"/>
</dbReference>
<name>A0A7Y8K5K8_9PSED</name>
<dbReference type="Proteomes" id="UP000537188">
    <property type="component" value="Unassembled WGS sequence"/>
</dbReference>
<organism evidence="2 4">
    <name type="scientific">Pseudomonas yamanorum</name>
    <dbReference type="NCBI Taxonomy" id="515393"/>
    <lineage>
        <taxon>Bacteria</taxon>
        <taxon>Pseudomonadati</taxon>
        <taxon>Pseudomonadota</taxon>
        <taxon>Gammaproteobacteria</taxon>
        <taxon>Pseudomonadales</taxon>
        <taxon>Pseudomonadaceae</taxon>
        <taxon>Pseudomonas</taxon>
    </lineage>
</organism>
<dbReference type="RefSeq" id="WP_177040913.1">
    <property type="nucleotide sequence ID" value="NZ_JACAOQ010000010.1"/>
</dbReference>
<dbReference type="AlphaFoldDB" id="A0A7Y8K5K8"/>
<gene>
    <name evidence="1" type="ORF">HX822_03065</name>
    <name evidence="2" type="ORF">HX828_15850</name>
</gene>
<evidence type="ECO:0000313" key="2">
    <source>
        <dbReference type="EMBL" id="NWE77038.1"/>
    </source>
</evidence>
<accession>A0A7Y8K5K8</accession>
<dbReference type="EMBL" id="JACARG010000009">
    <property type="protein sequence ID" value="NWE11906.1"/>
    <property type="molecule type" value="Genomic_DNA"/>
</dbReference>
<sequence length="261" mass="28570">MKRISTHALLTAPTLPQANREGINALAATHLQVDIAPYCGMDEGDLIELFWNNCFAASRRITAGKIGMPTRLRVPESFVQNGPARIHYRVMQIGHGPARSAVTRVQVKTDYPGGHPSALSNDENQNLAAVGLPETIRRHGVNSSQIRRGVPLTIEPYLNMEADDEITLRWGDVRLDLPKIQAGDVGKALQVWVPSAVIVEAGDDHRLEVTYCILDRFGNNSRWAPARTLRIAALLPQAPTSPARAPLVYQPRRPGSPCEAG</sequence>
<proteinExistence type="predicted"/>
<dbReference type="Proteomes" id="UP000531950">
    <property type="component" value="Unassembled WGS sequence"/>
</dbReference>
<evidence type="ECO:0000313" key="4">
    <source>
        <dbReference type="Proteomes" id="UP000537188"/>
    </source>
</evidence>